<evidence type="ECO:0000313" key="3">
    <source>
        <dbReference type="EMBL" id="KIP12113.1"/>
    </source>
</evidence>
<proteinExistence type="predicted"/>
<dbReference type="PANTHER" id="PTHR43625:SF40">
    <property type="entry name" value="ALDO-KETO REDUCTASE YAKC [NADP(+)]"/>
    <property type="match status" value="1"/>
</dbReference>
<dbReference type="Gene3D" id="3.20.20.100">
    <property type="entry name" value="NADP-dependent oxidoreductase domain"/>
    <property type="match status" value="1"/>
</dbReference>
<name>A0A0C3PVZ7_PHLG1</name>
<keyword evidence="4" id="KW-1185">Reference proteome</keyword>
<dbReference type="GO" id="GO:0005737">
    <property type="term" value="C:cytoplasm"/>
    <property type="evidence" value="ECO:0007669"/>
    <property type="project" value="TreeGrafter"/>
</dbReference>
<organism evidence="3 4">
    <name type="scientific">Phlebiopsis gigantea (strain 11061_1 CR5-6)</name>
    <name type="common">White-rot fungus</name>
    <name type="synonym">Peniophora gigantea</name>
    <dbReference type="NCBI Taxonomy" id="745531"/>
    <lineage>
        <taxon>Eukaryota</taxon>
        <taxon>Fungi</taxon>
        <taxon>Dikarya</taxon>
        <taxon>Basidiomycota</taxon>
        <taxon>Agaricomycotina</taxon>
        <taxon>Agaricomycetes</taxon>
        <taxon>Polyporales</taxon>
        <taxon>Phanerochaetaceae</taxon>
        <taxon>Phlebiopsis</taxon>
    </lineage>
</organism>
<reference evidence="3 4" key="1">
    <citation type="journal article" date="2014" name="PLoS Genet.">
        <title>Analysis of the Phlebiopsis gigantea genome, transcriptome and secretome provides insight into its pioneer colonization strategies of wood.</title>
        <authorList>
            <person name="Hori C."/>
            <person name="Ishida T."/>
            <person name="Igarashi K."/>
            <person name="Samejima M."/>
            <person name="Suzuki H."/>
            <person name="Master E."/>
            <person name="Ferreira P."/>
            <person name="Ruiz-Duenas F.J."/>
            <person name="Held B."/>
            <person name="Canessa P."/>
            <person name="Larrondo L.F."/>
            <person name="Schmoll M."/>
            <person name="Druzhinina I.S."/>
            <person name="Kubicek C.P."/>
            <person name="Gaskell J.A."/>
            <person name="Kersten P."/>
            <person name="St John F."/>
            <person name="Glasner J."/>
            <person name="Sabat G."/>
            <person name="Splinter BonDurant S."/>
            <person name="Syed K."/>
            <person name="Yadav J."/>
            <person name="Mgbeahuruike A.C."/>
            <person name="Kovalchuk A."/>
            <person name="Asiegbu F.O."/>
            <person name="Lackner G."/>
            <person name="Hoffmeister D."/>
            <person name="Rencoret J."/>
            <person name="Gutierrez A."/>
            <person name="Sun H."/>
            <person name="Lindquist E."/>
            <person name="Barry K."/>
            <person name="Riley R."/>
            <person name="Grigoriev I.V."/>
            <person name="Henrissat B."/>
            <person name="Kues U."/>
            <person name="Berka R.M."/>
            <person name="Martinez A.T."/>
            <person name="Covert S.F."/>
            <person name="Blanchette R.A."/>
            <person name="Cullen D."/>
        </authorList>
    </citation>
    <scope>NUCLEOTIDE SEQUENCE [LARGE SCALE GENOMIC DNA]</scope>
    <source>
        <strain evidence="3 4">11061_1 CR5-6</strain>
    </source>
</reference>
<dbReference type="InterPro" id="IPR050791">
    <property type="entry name" value="Aldo-Keto_reductase"/>
</dbReference>
<dbReference type="STRING" id="745531.A0A0C3PVZ7"/>
<dbReference type="SUPFAM" id="SSF51430">
    <property type="entry name" value="NAD(P)-linked oxidoreductase"/>
    <property type="match status" value="1"/>
</dbReference>
<dbReference type="Pfam" id="PF00248">
    <property type="entry name" value="Aldo_ket_red"/>
    <property type="match status" value="1"/>
</dbReference>
<dbReference type="InterPro" id="IPR023210">
    <property type="entry name" value="NADP_OxRdtase_dom"/>
</dbReference>
<feature type="domain" description="NADP-dependent oxidoreductase" evidence="2">
    <location>
        <begin position="16"/>
        <end position="314"/>
    </location>
</feature>
<dbReference type="GO" id="GO:0016491">
    <property type="term" value="F:oxidoreductase activity"/>
    <property type="evidence" value="ECO:0007669"/>
    <property type="project" value="UniProtKB-KW"/>
</dbReference>
<dbReference type="PANTHER" id="PTHR43625">
    <property type="entry name" value="AFLATOXIN B1 ALDEHYDE REDUCTASE"/>
    <property type="match status" value="1"/>
</dbReference>
<dbReference type="Proteomes" id="UP000053257">
    <property type="component" value="Unassembled WGS sequence"/>
</dbReference>
<sequence length="355" mass="39099">MSLPTRKVGTSNVTAIGFGAMGLSAFYGPPKPDEERFKVLDAAYEKGCTFWDTSDNYGDNEELIGKWFERTGKRGEIFIATKFGFVRKPDLTKGPTIDGSTEYVKEALDGCLSRLGVDQIDLWYLHRPDANTPIEVTVAAMAEAVKAGKVKYIGISECSEDTLRRAHAVHPISAVQFEYAPFTLTIEDPEVGIFQACRELGITLVAYSPLGRGLLTGKVTGTEAFDDNDIRKKLPFPRFSQDNLPAILKLVDGLKDIAERRDATPAQVTLAWLLAQGDNVIPIPGTTKVERLDENLGALNVKLSLEELKEIRDLTERAGATRIPRHIAAFLTTLHYVDTPPLQEWKAGAKQGEAF</sequence>
<evidence type="ECO:0000313" key="4">
    <source>
        <dbReference type="Proteomes" id="UP000053257"/>
    </source>
</evidence>
<gene>
    <name evidence="3" type="ORF">PHLGIDRAFT_17733</name>
</gene>
<accession>A0A0C3PVZ7</accession>
<protein>
    <recommendedName>
        <fullName evidence="2">NADP-dependent oxidoreductase domain-containing protein</fullName>
    </recommendedName>
</protein>
<keyword evidence="1" id="KW-0560">Oxidoreductase</keyword>
<evidence type="ECO:0000259" key="2">
    <source>
        <dbReference type="Pfam" id="PF00248"/>
    </source>
</evidence>
<dbReference type="AlphaFoldDB" id="A0A0C3PVZ7"/>
<dbReference type="EMBL" id="KN840441">
    <property type="protein sequence ID" value="KIP12113.1"/>
    <property type="molecule type" value="Genomic_DNA"/>
</dbReference>
<dbReference type="HOGENOM" id="CLU_023205_2_1_1"/>
<dbReference type="OrthoDB" id="37537at2759"/>
<evidence type="ECO:0000256" key="1">
    <source>
        <dbReference type="ARBA" id="ARBA00023002"/>
    </source>
</evidence>
<dbReference type="InterPro" id="IPR036812">
    <property type="entry name" value="NAD(P)_OxRdtase_dom_sf"/>
</dbReference>